<evidence type="ECO:0000313" key="4">
    <source>
        <dbReference type="Proteomes" id="UP000823632"/>
    </source>
</evidence>
<dbReference type="PANTHER" id="PTHR46797:SF1">
    <property type="entry name" value="METHYLPHOSPHONATE SYNTHASE"/>
    <property type="match status" value="1"/>
</dbReference>
<accession>A0A9D9H1D8</accession>
<reference evidence="3" key="2">
    <citation type="journal article" date="2021" name="PeerJ">
        <title>Extensive microbial diversity within the chicken gut microbiome revealed by metagenomics and culture.</title>
        <authorList>
            <person name="Gilroy R."/>
            <person name="Ravi A."/>
            <person name="Getino M."/>
            <person name="Pursley I."/>
            <person name="Horton D.L."/>
            <person name="Alikhan N.F."/>
            <person name="Baker D."/>
            <person name="Gharbi K."/>
            <person name="Hall N."/>
            <person name="Watson M."/>
            <person name="Adriaenssens E.M."/>
            <person name="Foster-Nyarko E."/>
            <person name="Jarju S."/>
            <person name="Secka A."/>
            <person name="Antonio M."/>
            <person name="Oren A."/>
            <person name="Chaudhuri R.R."/>
            <person name="La Ragione R."/>
            <person name="Hildebrand F."/>
            <person name="Pallen M.J."/>
        </authorList>
    </citation>
    <scope>NUCLEOTIDE SEQUENCE</scope>
    <source>
        <strain evidence="3">10192</strain>
    </source>
</reference>
<dbReference type="Pfam" id="PF01381">
    <property type="entry name" value="HTH_3"/>
    <property type="match status" value="1"/>
</dbReference>
<organism evidence="3 4">
    <name type="scientific">Candidatus Scatousia excrementipullorum</name>
    <dbReference type="NCBI Taxonomy" id="2840936"/>
    <lineage>
        <taxon>Bacteria</taxon>
        <taxon>Candidatus Scatousia</taxon>
    </lineage>
</organism>
<feature type="domain" description="HTH cro/C1-type" evidence="2">
    <location>
        <begin position="11"/>
        <end position="65"/>
    </location>
</feature>
<dbReference type="GO" id="GO:0003677">
    <property type="term" value="F:DNA binding"/>
    <property type="evidence" value="ECO:0007669"/>
    <property type="project" value="UniProtKB-KW"/>
</dbReference>
<dbReference type="GO" id="GO:0003700">
    <property type="term" value="F:DNA-binding transcription factor activity"/>
    <property type="evidence" value="ECO:0007669"/>
    <property type="project" value="TreeGrafter"/>
</dbReference>
<dbReference type="AlphaFoldDB" id="A0A9D9H1D8"/>
<dbReference type="InterPro" id="IPR010982">
    <property type="entry name" value="Lambda_DNA-bd_dom_sf"/>
</dbReference>
<dbReference type="PANTHER" id="PTHR46797">
    <property type="entry name" value="HTH-TYPE TRANSCRIPTIONAL REGULATOR"/>
    <property type="match status" value="1"/>
</dbReference>
<gene>
    <name evidence="3" type="ORF">IAC76_07555</name>
</gene>
<dbReference type="EMBL" id="JADIND010000167">
    <property type="protein sequence ID" value="MBO8431228.1"/>
    <property type="molecule type" value="Genomic_DNA"/>
</dbReference>
<dbReference type="Gene3D" id="1.10.260.40">
    <property type="entry name" value="lambda repressor-like DNA-binding domains"/>
    <property type="match status" value="1"/>
</dbReference>
<proteinExistence type="predicted"/>
<evidence type="ECO:0000256" key="1">
    <source>
        <dbReference type="ARBA" id="ARBA00023125"/>
    </source>
</evidence>
<dbReference type="InterPro" id="IPR001387">
    <property type="entry name" value="Cro/C1-type_HTH"/>
</dbReference>
<comment type="caution">
    <text evidence="3">The sequence shown here is derived from an EMBL/GenBank/DDBJ whole genome shotgun (WGS) entry which is preliminary data.</text>
</comment>
<dbReference type="Proteomes" id="UP000823632">
    <property type="component" value="Unassembled WGS sequence"/>
</dbReference>
<sequence>MSMLLNLGMNIKKYRKAKKLSQNQLAELIDLSREHLACIETGKEFISLRKLFLIADVLEVPLTSLIDFD</sequence>
<evidence type="ECO:0000313" key="3">
    <source>
        <dbReference type="EMBL" id="MBO8431228.1"/>
    </source>
</evidence>
<evidence type="ECO:0000259" key="2">
    <source>
        <dbReference type="PROSITE" id="PS50943"/>
    </source>
</evidence>
<dbReference type="GO" id="GO:0005829">
    <property type="term" value="C:cytosol"/>
    <property type="evidence" value="ECO:0007669"/>
    <property type="project" value="TreeGrafter"/>
</dbReference>
<dbReference type="CDD" id="cd00093">
    <property type="entry name" value="HTH_XRE"/>
    <property type="match status" value="1"/>
</dbReference>
<protein>
    <submittedName>
        <fullName evidence="3">Helix-turn-helix transcriptional regulator</fullName>
    </submittedName>
</protein>
<dbReference type="SMART" id="SM00530">
    <property type="entry name" value="HTH_XRE"/>
    <property type="match status" value="1"/>
</dbReference>
<dbReference type="PROSITE" id="PS50943">
    <property type="entry name" value="HTH_CROC1"/>
    <property type="match status" value="1"/>
</dbReference>
<name>A0A9D9H1D8_9BACT</name>
<dbReference type="InterPro" id="IPR050807">
    <property type="entry name" value="TransReg_Diox_bact_type"/>
</dbReference>
<keyword evidence="1" id="KW-0238">DNA-binding</keyword>
<dbReference type="SUPFAM" id="SSF47413">
    <property type="entry name" value="lambda repressor-like DNA-binding domains"/>
    <property type="match status" value="1"/>
</dbReference>
<reference evidence="3" key="1">
    <citation type="submission" date="2020-10" db="EMBL/GenBank/DDBJ databases">
        <authorList>
            <person name="Gilroy R."/>
        </authorList>
    </citation>
    <scope>NUCLEOTIDE SEQUENCE</scope>
    <source>
        <strain evidence="3">10192</strain>
    </source>
</reference>